<keyword evidence="1" id="KW-0732">Signal</keyword>
<organism evidence="2 3">
    <name type="scientific">Steinernema hermaphroditum</name>
    <dbReference type="NCBI Taxonomy" id="289476"/>
    <lineage>
        <taxon>Eukaryota</taxon>
        <taxon>Metazoa</taxon>
        <taxon>Ecdysozoa</taxon>
        <taxon>Nematoda</taxon>
        <taxon>Chromadorea</taxon>
        <taxon>Rhabditida</taxon>
        <taxon>Tylenchina</taxon>
        <taxon>Panagrolaimomorpha</taxon>
        <taxon>Strongyloidoidea</taxon>
        <taxon>Steinernematidae</taxon>
        <taxon>Steinernema</taxon>
    </lineage>
</organism>
<dbReference type="AlphaFoldDB" id="A0AA39H8M3"/>
<reference evidence="2" key="1">
    <citation type="submission" date="2023-06" db="EMBL/GenBank/DDBJ databases">
        <title>Genomic analysis of the entomopathogenic nematode Steinernema hermaphroditum.</title>
        <authorList>
            <person name="Schwarz E.M."/>
            <person name="Heppert J.K."/>
            <person name="Baniya A."/>
            <person name="Schwartz H.T."/>
            <person name="Tan C.-H."/>
            <person name="Antoshechkin I."/>
            <person name="Sternberg P.W."/>
            <person name="Goodrich-Blair H."/>
            <person name="Dillman A.R."/>
        </authorList>
    </citation>
    <scope>NUCLEOTIDE SEQUENCE</scope>
    <source>
        <strain evidence="2">PS9179</strain>
        <tissue evidence="2">Whole animal</tissue>
    </source>
</reference>
<name>A0AA39H8M3_9BILA</name>
<gene>
    <name evidence="2" type="ORF">QR680_015680</name>
</gene>
<evidence type="ECO:0000256" key="1">
    <source>
        <dbReference type="SAM" id="SignalP"/>
    </source>
</evidence>
<proteinExistence type="predicted"/>
<evidence type="ECO:0000313" key="3">
    <source>
        <dbReference type="Proteomes" id="UP001175271"/>
    </source>
</evidence>
<dbReference type="EMBL" id="JAUCMV010000004">
    <property type="protein sequence ID" value="KAK0401273.1"/>
    <property type="molecule type" value="Genomic_DNA"/>
</dbReference>
<evidence type="ECO:0000313" key="2">
    <source>
        <dbReference type="EMBL" id="KAK0401273.1"/>
    </source>
</evidence>
<feature type="chain" id="PRO_5041237322" evidence="1">
    <location>
        <begin position="17"/>
        <end position="176"/>
    </location>
</feature>
<protein>
    <submittedName>
        <fullName evidence="2">Uncharacterized protein</fullName>
    </submittedName>
</protein>
<accession>A0AA39H8M3</accession>
<dbReference type="Proteomes" id="UP001175271">
    <property type="component" value="Unassembled WGS sequence"/>
</dbReference>
<sequence length="176" mass="19196">MYILAVILLALPATQAQTTMAAFAHQYVTNFFTQNEILKIETAIANQVCQGATVQQIFDNFINTVSQNIGGSTAVTAAGILSKLQNDLGGDFTPIRGAAETNAVSLFDPIVADVSQFCGQGIPAVIAQWDNNYANNQFVQSFFDTMNQAVISVNPNDWPICRNDLAQTVFFSNWNY</sequence>
<comment type="caution">
    <text evidence="2">The sequence shown here is derived from an EMBL/GenBank/DDBJ whole genome shotgun (WGS) entry which is preliminary data.</text>
</comment>
<keyword evidence="3" id="KW-1185">Reference proteome</keyword>
<feature type="signal peptide" evidence="1">
    <location>
        <begin position="1"/>
        <end position="16"/>
    </location>
</feature>